<dbReference type="GO" id="GO:0016020">
    <property type="term" value="C:membrane"/>
    <property type="evidence" value="ECO:0007669"/>
    <property type="project" value="UniProtKB-SubCell"/>
</dbReference>
<proteinExistence type="predicted"/>
<dbReference type="STRING" id="387631.Asulf_01649"/>
<dbReference type="eggNOG" id="arCOG01739">
    <property type="taxonomic scope" value="Archaea"/>
</dbReference>
<dbReference type="KEGG" id="ast:Asulf_01649"/>
<comment type="subcellular location">
    <subcellularLocation>
        <location evidence="1">Membrane</location>
    </subcellularLocation>
</comment>
<protein>
    <submittedName>
        <fullName evidence="7">Signal peptidase I, archaeal type</fullName>
    </submittedName>
</protein>
<dbReference type="EMBL" id="CP005290">
    <property type="protein sequence ID" value="AGK61623.1"/>
    <property type="molecule type" value="Genomic_DNA"/>
</dbReference>
<dbReference type="CDD" id="cd06530">
    <property type="entry name" value="S26_SPase_I"/>
    <property type="match status" value="1"/>
</dbReference>
<dbReference type="Pfam" id="PF10502">
    <property type="entry name" value="Peptidase_S26"/>
    <property type="match status" value="1"/>
</dbReference>
<evidence type="ECO:0000256" key="1">
    <source>
        <dbReference type="ARBA" id="ARBA00004370"/>
    </source>
</evidence>
<dbReference type="AlphaFoldDB" id="N0BF24"/>
<dbReference type="HOGENOM" id="CLU_054902_1_1_2"/>
<evidence type="ECO:0000313" key="8">
    <source>
        <dbReference type="Proteomes" id="UP000013307"/>
    </source>
</evidence>
<evidence type="ECO:0000259" key="6">
    <source>
        <dbReference type="Pfam" id="PF10502"/>
    </source>
</evidence>
<dbReference type="SUPFAM" id="SSF51306">
    <property type="entry name" value="LexA/Signal peptidase"/>
    <property type="match status" value="1"/>
</dbReference>
<keyword evidence="4 5" id="KW-0472">Membrane</keyword>
<name>N0BF24_9EURY</name>
<gene>
    <name evidence="7" type="ORF">Asulf_01649</name>
</gene>
<dbReference type="NCBIfam" id="TIGR02228">
    <property type="entry name" value="sigpep_I_arch"/>
    <property type="match status" value="1"/>
</dbReference>
<dbReference type="InterPro" id="IPR036286">
    <property type="entry name" value="LexA/Signal_pep-like_sf"/>
</dbReference>
<evidence type="ECO:0000256" key="3">
    <source>
        <dbReference type="ARBA" id="ARBA00022989"/>
    </source>
</evidence>
<accession>N0BF24</accession>
<reference evidence="7 8" key="1">
    <citation type="journal article" date="2013" name="Genome Announc.">
        <title>Complete Genome Sequence of the Thermophilic and Facultatively Chemolithoautotrophic Sulfate Reducer Archaeoglobus sulfaticallidus Strain PM70-1T.</title>
        <authorList>
            <person name="Stokke R."/>
            <person name="Hocking W.P."/>
            <person name="Steinsbu B.O."/>
            <person name="Steen I.H."/>
        </authorList>
    </citation>
    <scope>NUCLEOTIDE SEQUENCE [LARGE SCALE GENOMIC DNA]</scope>
    <source>
        <strain evidence="7">PM70-1</strain>
    </source>
</reference>
<feature type="transmembrane region" description="Helical" evidence="5">
    <location>
        <begin position="12"/>
        <end position="37"/>
    </location>
</feature>
<evidence type="ECO:0000256" key="4">
    <source>
        <dbReference type="ARBA" id="ARBA00023136"/>
    </source>
</evidence>
<organism evidence="7 8">
    <name type="scientific">Archaeoglobus sulfaticallidus PM70-1</name>
    <dbReference type="NCBI Taxonomy" id="387631"/>
    <lineage>
        <taxon>Archaea</taxon>
        <taxon>Methanobacteriati</taxon>
        <taxon>Methanobacteriota</taxon>
        <taxon>Archaeoglobi</taxon>
        <taxon>Archaeoglobales</taxon>
        <taxon>Archaeoglobaceae</taxon>
        <taxon>Archaeoglobus</taxon>
    </lineage>
</organism>
<dbReference type="Proteomes" id="UP000013307">
    <property type="component" value="Chromosome"/>
</dbReference>
<dbReference type="PANTHER" id="PTHR10806">
    <property type="entry name" value="SIGNAL PEPTIDASE COMPLEX CATALYTIC SUBUNIT SEC11"/>
    <property type="match status" value="1"/>
</dbReference>
<sequence>MESSKLIGIAREIISTLVIVGIIVGAGILITGTWPFMVAIESGSMEPHMHVGDVVILMSPDRVGITTYVEGVEKNYKAFGDYGDVIVYHPNGDRSKTPVIHRVIAYVEKGEHIPVKIGNKLYLSKYVADHSGYVTQGDHNNAPDQPIISSPVKKEWIVGVAKLRIPLIGYIRLIFS</sequence>
<dbReference type="PANTHER" id="PTHR10806:SF6">
    <property type="entry name" value="SIGNAL PEPTIDASE COMPLEX CATALYTIC SUBUNIT SEC11"/>
    <property type="match status" value="1"/>
</dbReference>
<dbReference type="GO" id="GO:0004252">
    <property type="term" value="F:serine-type endopeptidase activity"/>
    <property type="evidence" value="ECO:0007669"/>
    <property type="project" value="InterPro"/>
</dbReference>
<dbReference type="GO" id="GO:0006465">
    <property type="term" value="P:signal peptide processing"/>
    <property type="evidence" value="ECO:0007669"/>
    <property type="project" value="InterPro"/>
</dbReference>
<evidence type="ECO:0000256" key="5">
    <source>
        <dbReference type="SAM" id="Phobius"/>
    </source>
</evidence>
<dbReference type="Gene3D" id="2.10.109.10">
    <property type="entry name" value="Umud Fragment, subunit A"/>
    <property type="match status" value="1"/>
</dbReference>
<dbReference type="InterPro" id="IPR019533">
    <property type="entry name" value="Peptidase_S26"/>
</dbReference>
<dbReference type="GeneID" id="15393284"/>
<keyword evidence="2 5" id="KW-0812">Transmembrane</keyword>
<evidence type="ECO:0000256" key="2">
    <source>
        <dbReference type="ARBA" id="ARBA00022692"/>
    </source>
</evidence>
<keyword evidence="3 5" id="KW-1133">Transmembrane helix</keyword>
<dbReference type="InterPro" id="IPR001733">
    <property type="entry name" value="Peptidase_S26B"/>
</dbReference>
<feature type="domain" description="Peptidase S26" evidence="6">
    <location>
        <begin position="15"/>
        <end position="124"/>
    </location>
</feature>
<keyword evidence="8" id="KW-1185">Reference proteome</keyword>
<dbReference type="OrthoDB" id="4822at2157"/>
<dbReference type="RefSeq" id="WP_015591221.1">
    <property type="nucleotide sequence ID" value="NC_021169.1"/>
</dbReference>
<evidence type="ECO:0000313" key="7">
    <source>
        <dbReference type="EMBL" id="AGK61623.1"/>
    </source>
</evidence>